<comment type="caution">
    <text evidence="10">The sequence shown here is derived from an EMBL/GenBank/DDBJ whole genome shotgun (WGS) entry which is preliminary data.</text>
</comment>
<dbReference type="AlphaFoldDB" id="A0A507F7F5"/>
<dbReference type="OrthoDB" id="2114378at2759"/>
<dbReference type="EMBL" id="QEAP01000232">
    <property type="protein sequence ID" value="TPX72064.1"/>
    <property type="molecule type" value="Genomic_DNA"/>
</dbReference>
<protein>
    <recommendedName>
        <fullName evidence="8">Peroxidase</fullName>
        <ecNumber evidence="8">1.11.1.-</ecNumber>
    </recommendedName>
</protein>
<name>A0A507F7F5_9FUNG</name>
<evidence type="ECO:0000259" key="9">
    <source>
        <dbReference type="PROSITE" id="PS50873"/>
    </source>
</evidence>
<evidence type="ECO:0000313" key="11">
    <source>
        <dbReference type="Proteomes" id="UP000320333"/>
    </source>
</evidence>
<dbReference type="GO" id="GO:0000302">
    <property type="term" value="P:response to reactive oxygen species"/>
    <property type="evidence" value="ECO:0007669"/>
    <property type="project" value="TreeGrafter"/>
</dbReference>
<dbReference type="PROSITE" id="PS50873">
    <property type="entry name" value="PEROXIDASE_4"/>
    <property type="match status" value="1"/>
</dbReference>
<dbReference type="Gene3D" id="1.10.420.10">
    <property type="entry name" value="Peroxidase, domain 2"/>
    <property type="match status" value="1"/>
</dbReference>
<feature type="chain" id="PRO_5021511977" description="Peroxidase" evidence="8">
    <location>
        <begin position="24"/>
        <end position="358"/>
    </location>
</feature>
<reference evidence="10 11" key="1">
    <citation type="journal article" date="2019" name="Sci. Rep.">
        <title>Comparative genomics of chytrid fungi reveal insights into the obligate biotrophic and pathogenic lifestyle of Synchytrium endobioticum.</title>
        <authorList>
            <person name="van de Vossenberg B.T.L.H."/>
            <person name="Warris S."/>
            <person name="Nguyen H.D.T."/>
            <person name="van Gent-Pelzer M.P.E."/>
            <person name="Joly D.L."/>
            <person name="van de Geest H.C."/>
            <person name="Bonants P.J.M."/>
            <person name="Smith D.S."/>
            <person name="Levesque C.A."/>
            <person name="van der Lee T.A.J."/>
        </authorList>
    </citation>
    <scope>NUCLEOTIDE SEQUENCE [LARGE SCALE GENOMIC DNA]</scope>
    <source>
        <strain evidence="10 11">CBS 675.73</strain>
    </source>
</reference>
<comment type="function">
    <text evidence="1">Destroys radicals which are normally produced within the cells and which are toxic to biological systems.</text>
</comment>
<keyword evidence="3 8" id="KW-0575">Peroxidase</keyword>
<dbReference type="GO" id="GO:0042744">
    <property type="term" value="P:hydrogen peroxide catabolic process"/>
    <property type="evidence" value="ECO:0007669"/>
    <property type="project" value="TreeGrafter"/>
</dbReference>
<dbReference type="PRINTS" id="PR00459">
    <property type="entry name" value="ASPEROXIDASE"/>
</dbReference>
<dbReference type="SUPFAM" id="SSF48113">
    <property type="entry name" value="Heme-dependent peroxidases"/>
    <property type="match status" value="1"/>
</dbReference>
<evidence type="ECO:0000256" key="3">
    <source>
        <dbReference type="ARBA" id="ARBA00022559"/>
    </source>
</evidence>
<dbReference type="PANTHER" id="PTHR31356">
    <property type="entry name" value="THYLAKOID LUMENAL 29 KDA PROTEIN, CHLOROPLASTIC-RELATED"/>
    <property type="match status" value="1"/>
</dbReference>
<keyword evidence="11" id="KW-1185">Reference proteome</keyword>
<sequence length="358" mass="38831">MHSLPTHTHAQFLLLVLAAHALAKRERPVNATFGGFTFPAGTIEQLATEFTGHLSIPNGCLINPEDLPDGSPSQNLAALWLRAAFHDVGKYDPKNPGQPVSGLLPNYLDQVENAGIAQSIATRFAPVVKFNFSRADYIALGAQVSITHCGGPSFDFMMYREDAPHNTPFASLPHALPDDAVDSYELMKQKLYRLGLSNQEIVLLVTGSHSLGGAHKVTSPHATNKTFQAFDSSPGVFDNVIFKEMRAGRCVLNIDCGIMRDGAMKTWIELYASDEAAFFKDYALAFNKMANLGQDETSLEAVVLDVPVHKNLVVEGSLLATTASSSASTNTNTKSGGIQFRLNGALWILSIITPFMFF</sequence>
<dbReference type="InterPro" id="IPR010255">
    <property type="entry name" value="Haem_peroxidase_sf"/>
</dbReference>
<evidence type="ECO:0000256" key="4">
    <source>
        <dbReference type="ARBA" id="ARBA00022617"/>
    </source>
</evidence>
<evidence type="ECO:0000256" key="5">
    <source>
        <dbReference type="ARBA" id="ARBA00022723"/>
    </source>
</evidence>
<dbReference type="Gene3D" id="1.10.520.10">
    <property type="match status" value="1"/>
</dbReference>
<accession>A0A507F7F5</accession>
<dbReference type="GO" id="GO:0020037">
    <property type="term" value="F:heme binding"/>
    <property type="evidence" value="ECO:0007669"/>
    <property type="project" value="UniProtKB-UniRule"/>
</dbReference>
<feature type="domain" description="Plant heme peroxidase family profile" evidence="9">
    <location>
        <begin position="105"/>
        <end position="293"/>
    </location>
</feature>
<dbReference type="InterPro" id="IPR044831">
    <property type="entry name" value="Ccp1-like"/>
</dbReference>
<dbReference type="Proteomes" id="UP000320333">
    <property type="component" value="Unassembled WGS sequence"/>
</dbReference>
<keyword evidence="5" id="KW-0479">Metal-binding</keyword>
<dbReference type="PRINTS" id="PR00458">
    <property type="entry name" value="PEROXIDASE"/>
</dbReference>
<dbReference type="GO" id="GO:0004601">
    <property type="term" value="F:peroxidase activity"/>
    <property type="evidence" value="ECO:0007669"/>
    <property type="project" value="UniProtKB-KW"/>
</dbReference>
<dbReference type="PANTHER" id="PTHR31356:SF36">
    <property type="entry name" value="L-ASCORBATE PEROXIDASE 3"/>
    <property type="match status" value="1"/>
</dbReference>
<keyword evidence="6 8" id="KW-0560">Oxidoreductase</keyword>
<keyword evidence="8" id="KW-0732">Signal</keyword>
<feature type="signal peptide" evidence="8">
    <location>
        <begin position="1"/>
        <end position="23"/>
    </location>
</feature>
<dbReference type="CDD" id="cd00314">
    <property type="entry name" value="plant_peroxidase_like"/>
    <property type="match status" value="1"/>
</dbReference>
<dbReference type="Pfam" id="PF00141">
    <property type="entry name" value="peroxidase"/>
    <property type="match status" value="1"/>
</dbReference>
<dbReference type="EC" id="1.11.1.-" evidence="8"/>
<keyword evidence="4" id="KW-0349">Heme</keyword>
<dbReference type="GO" id="GO:0034599">
    <property type="term" value="P:cellular response to oxidative stress"/>
    <property type="evidence" value="ECO:0007669"/>
    <property type="project" value="InterPro"/>
</dbReference>
<evidence type="ECO:0000256" key="8">
    <source>
        <dbReference type="RuleBase" id="RU363051"/>
    </source>
</evidence>
<organism evidence="10 11">
    <name type="scientific">Chytriomyces confervae</name>
    <dbReference type="NCBI Taxonomy" id="246404"/>
    <lineage>
        <taxon>Eukaryota</taxon>
        <taxon>Fungi</taxon>
        <taxon>Fungi incertae sedis</taxon>
        <taxon>Chytridiomycota</taxon>
        <taxon>Chytridiomycota incertae sedis</taxon>
        <taxon>Chytridiomycetes</taxon>
        <taxon>Chytridiales</taxon>
        <taxon>Chytriomycetaceae</taxon>
        <taxon>Chytriomyces</taxon>
    </lineage>
</organism>
<comment type="similarity">
    <text evidence="2">Belongs to the peroxidase family. Cytochrome c peroxidase subfamily.</text>
</comment>
<dbReference type="InterPro" id="IPR002016">
    <property type="entry name" value="Haem_peroxidase"/>
</dbReference>
<evidence type="ECO:0000256" key="1">
    <source>
        <dbReference type="ARBA" id="ARBA00003917"/>
    </source>
</evidence>
<dbReference type="STRING" id="246404.A0A507F7F5"/>
<evidence type="ECO:0000256" key="7">
    <source>
        <dbReference type="ARBA" id="ARBA00023004"/>
    </source>
</evidence>
<evidence type="ECO:0000313" key="10">
    <source>
        <dbReference type="EMBL" id="TPX72064.1"/>
    </source>
</evidence>
<dbReference type="GO" id="GO:0046872">
    <property type="term" value="F:metal ion binding"/>
    <property type="evidence" value="ECO:0007669"/>
    <property type="project" value="UniProtKB-UniRule"/>
</dbReference>
<evidence type="ECO:0000256" key="2">
    <source>
        <dbReference type="ARBA" id="ARBA00005997"/>
    </source>
</evidence>
<dbReference type="InterPro" id="IPR002207">
    <property type="entry name" value="Peroxidase_I"/>
</dbReference>
<proteinExistence type="inferred from homology"/>
<keyword evidence="7" id="KW-0408">Iron</keyword>
<evidence type="ECO:0000256" key="6">
    <source>
        <dbReference type="ARBA" id="ARBA00023002"/>
    </source>
</evidence>
<gene>
    <name evidence="10" type="ORF">CcCBS67573_g05935</name>
</gene>